<evidence type="ECO:0000313" key="1">
    <source>
        <dbReference type="EMBL" id="ASN72334.1"/>
    </source>
</evidence>
<proteinExistence type="predicted"/>
<accession>A0A2H4JAP7</accession>
<protein>
    <submittedName>
        <fullName evidence="1">Uncharacterized protein</fullName>
    </submittedName>
</protein>
<name>A0A2H4JAP7_9CAUD</name>
<dbReference type="EMBL" id="MF417950">
    <property type="protein sequence ID" value="ASN72334.1"/>
    <property type="molecule type" value="Genomic_DNA"/>
</dbReference>
<gene>
    <name evidence="1" type="ORF">7F12_10</name>
</gene>
<organism evidence="1">
    <name type="scientific">uncultured Caudovirales phage</name>
    <dbReference type="NCBI Taxonomy" id="2100421"/>
    <lineage>
        <taxon>Viruses</taxon>
        <taxon>Duplodnaviria</taxon>
        <taxon>Heunggongvirae</taxon>
        <taxon>Uroviricota</taxon>
        <taxon>Caudoviricetes</taxon>
        <taxon>Peduoviridae</taxon>
        <taxon>Maltschvirus</taxon>
        <taxon>Maltschvirus maltsch</taxon>
    </lineage>
</organism>
<reference evidence="1" key="1">
    <citation type="submission" date="2017-06" db="EMBL/GenBank/DDBJ databases">
        <title>Novel phages from South African skin metaviromes.</title>
        <authorList>
            <person name="van Zyl L.J."/>
            <person name="Abrahams Y."/>
            <person name="Stander E.A."/>
            <person name="Kirby B.M."/>
            <person name="Clavaud C."/>
            <person name="Farcet C."/>
            <person name="Breton L."/>
            <person name="Trindade M.I."/>
        </authorList>
    </citation>
    <scope>NUCLEOTIDE SEQUENCE</scope>
</reference>
<sequence length="64" mass="7457">MKRENRVRKHGKKYYKLTVDGKVYLIPERLGNYALENGVSEQAIRQRLSRGYSVTRACTEGIVR</sequence>